<dbReference type="OrthoDB" id="430436at2759"/>
<comment type="caution">
    <text evidence="2">The sequence shown here is derived from an EMBL/GenBank/DDBJ whole genome shotgun (WGS) entry which is preliminary data.</text>
</comment>
<organism evidence="2 3">
    <name type="scientific">Porcisia hertigi</name>
    <dbReference type="NCBI Taxonomy" id="2761500"/>
    <lineage>
        <taxon>Eukaryota</taxon>
        <taxon>Discoba</taxon>
        <taxon>Euglenozoa</taxon>
        <taxon>Kinetoplastea</taxon>
        <taxon>Metakinetoplastina</taxon>
        <taxon>Trypanosomatida</taxon>
        <taxon>Trypanosomatidae</taxon>
        <taxon>Leishmaniinae</taxon>
        <taxon>Porcisia</taxon>
    </lineage>
</organism>
<dbReference type="KEGG" id="phet:94293498"/>
<dbReference type="Gene3D" id="3.40.50.720">
    <property type="entry name" value="NAD(P)-binding Rossmann-like Domain"/>
    <property type="match status" value="1"/>
</dbReference>
<dbReference type="AlphaFoldDB" id="A0A836LF89"/>
<proteinExistence type="predicted"/>
<dbReference type="GeneID" id="94293498"/>
<dbReference type="PANTHER" id="PTHR14097">
    <property type="entry name" value="OXIDOREDUCTASE HTATIP2"/>
    <property type="match status" value="1"/>
</dbReference>
<dbReference type="RefSeq" id="XP_067758846.1">
    <property type="nucleotide sequence ID" value="XM_067903421.1"/>
</dbReference>
<sequence>MASMIVAGATGAIGRTVVQYAIQQSWINRVVALTREKNITTSNYENLFGITIVGDAGDTHNGTENNTRNERKGCLPSPGTISVTPAEAAKINPIAIDWEAFTQLWATTRNSGSAAATAVTDPMEQYKHIFSGHMYAAMCLGTTRKDAGSAEGFMRCDYDYVMAFTEALLMYSAPAGLAPDTIFMRHIGDKGLSKHAHVQQGVGADENAAQSSRTLRVLCQVSSSGACSSSWFLYLKTKGIADDSTVERVYAHNKHITATDTPPSVNLVLLRPGPLDRHGKTRGNERFIKLIVSSLPVETCGAAIISACKHLPAQKSARQAADDTEATDEQKTWMGKPYMATKLLHKAGMPLNEPLSFIYEANNSAIKEMASRLAT</sequence>
<protein>
    <recommendedName>
        <fullName evidence="4">NAD(P)-binding domain-containing protein</fullName>
    </recommendedName>
</protein>
<evidence type="ECO:0008006" key="4">
    <source>
        <dbReference type="Google" id="ProtNLM"/>
    </source>
</evidence>
<feature type="region of interest" description="Disordered" evidence="1">
    <location>
        <begin position="58"/>
        <end position="80"/>
    </location>
</feature>
<gene>
    <name evidence="2" type="ORF">JKF63_07484</name>
</gene>
<dbReference type="Proteomes" id="UP000674318">
    <property type="component" value="Unassembled WGS sequence"/>
</dbReference>
<name>A0A836LF89_9TRYP</name>
<dbReference type="InterPro" id="IPR036291">
    <property type="entry name" value="NAD(P)-bd_dom_sf"/>
</dbReference>
<dbReference type="SUPFAM" id="SSF51735">
    <property type="entry name" value="NAD(P)-binding Rossmann-fold domains"/>
    <property type="match status" value="1"/>
</dbReference>
<keyword evidence="3" id="KW-1185">Reference proteome</keyword>
<accession>A0A836LF89</accession>
<dbReference type="GO" id="GO:0005737">
    <property type="term" value="C:cytoplasm"/>
    <property type="evidence" value="ECO:0007669"/>
    <property type="project" value="TreeGrafter"/>
</dbReference>
<evidence type="ECO:0000313" key="2">
    <source>
        <dbReference type="EMBL" id="KAG5509839.1"/>
    </source>
</evidence>
<dbReference type="EMBL" id="JAFJZO010000012">
    <property type="protein sequence ID" value="KAG5509839.1"/>
    <property type="molecule type" value="Genomic_DNA"/>
</dbReference>
<evidence type="ECO:0000313" key="3">
    <source>
        <dbReference type="Proteomes" id="UP000674318"/>
    </source>
</evidence>
<dbReference type="PANTHER" id="PTHR14097:SF7">
    <property type="entry name" value="OXIDOREDUCTASE HTATIP2"/>
    <property type="match status" value="1"/>
</dbReference>
<reference evidence="2 3" key="1">
    <citation type="submission" date="2021-02" db="EMBL/GenBank/DDBJ databases">
        <title>Porcisia hertigi Genome sequencing and assembly.</title>
        <authorList>
            <person name="Almutairi H."/>
            <person name="Gatherer D."/>
        </authorList>
    </citation>
    <scope>NUCLEOTIDE SEQUENCE [LARGE SCALE GENOMIC DNA]</scope>
    <source>
        <strain evidence="2 3">C119</strain>
    </source>
</reference>
<dbReference type="GO" id="GO:0051170">
    <property type="term" value="P:import into nucleus"/>
    <property type="evidence" value="ECO:0007669"/>
    <property type="project" value="TreeGrafter"/>
</dbReference>
<evidence type="ECO:0000256" key="1">
    <source>
        <dbReference type="SAM" id="MobiDB-lite"/>
    </source>
</evidence>